<keyword evidence="3" id="KW-1185">Reference proteome</keyword>
<evidence type="ECO:0000256" key="1">
    <source>
        <dbReference type="SAM" id="MobiDB-lite"/>
    </source>
</evidence>
<comment type="caution">
    <text evidence="2">The sequence shown here is derived from an EMBL/GenBank/DDBJ whole genome shotgun (WGS) entry which is preliminary data.</text>
</comment>
<feature type="compositionally biased region" description="Basic and acidic residues" evidence="1">
    <location>
        <begin position="17"/>
        <end position="30"/>
    </location>
</feature>
<dbReference type="Proteomes" id="UP000887013">
    <property type="component" value="Unassembled WGS sequence"/>
</dbReference>
<organism evidence="2 3">
    <name type="scientific">Nephila pilipes</name>
    <name type="common">Giant wood spider</name>
    <name type="synonym">Nephila maculata</name>
    <dbReference type="NCBI Taxonomy" id="299642"/>
    <lineage>
        <taxon>Eukaryota</taxon>
        <taxon>Metazoa</taxon>
        <taxon>Ecdysozoa</taxon>
        <taxon>Arthropoda</taxon>
        <taxon>Chelicerata</taxon>
        <taxon>Arachnida</taxon>
        <taxon>Araneae</taxon>
        <taxon>Araneomorphae</taxon>
        <taxon>Entelegynae</taxon>
        <taxon>Araneoidea</taxon>
        <taxon>Nephilidae</taxon>
        <taxon>Nephila</taxon>
    </lineage>
</organism>
<evidence type="ECO:0000313" key="3">
    <source>
        <dbReference type="Proteomes" id="UP000887013"/>
    </source>
</evidence>
<dbReference type="OrthoDB" id="10449493at2759"/>
<reference evidence="2" key="1">
    <citation type="submission" date="2020-08" db="EMBL/GenBank/DDBJ databases">
        <title>Multicomponent nature underlies the extraordinary mechanical properties of spider dragline silk.</title>
        <authorList>
            <person name="Kono N."/>
            <person name="Nakamura H."/>
            <person name="Mori M."/>
            <person name="Yoshida Y."/>
            <person name="Ohtoshi R."/>
            <person name="Malay A.D."/>
            <person name="Moran D.A.P."/>
            <person name="Tomita M."/>
            <person name="Numata K."/>
            <person name="Arakawa K."/>
        </authorList>
    </citation>
    <scope>NUCLEOTIDE SEQUENCE</scope>
</reference>
<evidence type="ECO:0000313" key="2">
    <source>
        <dbReference type="EMBL" id="GFS37292.1"/>
    </source>
</evidence>
<dbReference type="AlphaFoldDB" id="A0A8X6J5H3"/>
<feature type="region of interest" description="Disordered" evidence="1">
    <location>
        <begin position="1"/>
        <end position="35"/>
    </location>
</feature>
<name>A0A8X6J5H3_NEPPI</name>
<sequence>MGRTTENGTANVNRKSLKMDQVSELRDQDSVSHGGDCLNSHTLATTRHCAKSKNNVVESAPFLETEASRPRISHQFSLDHFSSPPDSNNPSVILPIFPMPFADPRDERTLHRDNRHRFQHSVASCCYRCASAVFLLYLSKVSARKSVACNNVSSMRVIDDRFSNISKKEIVQKRGKGMVFFC</sequence>
<gene>
    <name evidence="2" type="ORF">NPIL_452301</name>
</gene>
<protein>
    <submittedName>
        <fullName evidence="2">Uncharacterized protein</fullName>
    </submittedName>
</protein>
<dbReference type="EMBL" id="BMAW01043051">
    <property type="protein sequence ID" value="GFS37292.1"/>
    <property type="molecule type" value="Genomic_DNA"/>
</dbReference>
<accession>A0A8X6J5H3</accession>
<feature type="compositionally biased region" description="Polar residues" evidence="1">
    <location>
        <begin position="1"/>
        <end position="14"/>
    </location>
</feature>
<proteinExistence type="predicted"/>